<feature type="transmembrane region" description="Helical" evidence="1">
    <location>
        <begin position="91"/>
        <end position="116"/>
    </location>
</feature>
<keyword evidence="1" id="KW-0812">Transmembrane</keyword>
<dbReference type="EMBL" id="FOHV01000046">
    <property type="protein sequence ID" value="SET60615.1"/>
    <property type="molecule type" value="Genomic_DNA"/>
</dbReference>
<reference evidence="4" key="1">
    <citation type="submission" date="2016-10" db="EMBL/GenBank/DDBJ databases">
        <authorList>
            <person name="Varghese N."/>
            <person name="Submissions S."/>
        </authorList>
    </citation>
    <scope>NUCLEOTIDE SEQUENCE [LARGE SCALE GENOMIC DNA]</scope>
    <source>
        <strain evidence="4">DSM 18579</strain>
    </source>
</reference>
<evidence type="ECO:0000256" key="1">
    <source>
        <dbReference type="SAM" id="Phobius"/>
    </source>
</evidence>
<proteinExistence type="predicted"/>
<accession>A0A1I0FQF5</accession>
<evidence type="ECO:0000259" key="2">
    <source>
        <dbReference type="Pfam" id="PF20455"/>
    </source>
</evidence>
<dbReference type="STRING" id="1123402.SAMN02583745_02859"/>
<evidence type="ECO:0000313" key="4">
    <source>
        <dbReference type="Proteomes" id="UP000242642"/>
    </source>
</evidence>
<feature type="transmembrane region" description="Helical" evidence="1">
    <location>
        <begin position="64"/>
        <end position="85"/>
    </location>
</feature>
<name>A0A1I0FQF5_9GAMM</name>
<gene>
    <name evidence="3" type="ORF">SAMN02583745_02859</name>
</gene>
<organism evidence="3 4">
    <name type="scientific">Thorsellia anophelis DSM 18579</name>
    <dbReference type="NCBI Taxonomy" id="1123402"/>
    <lineage>
        <taxon>Bacteria</taxon>
        <taxon>Pseudomonadati</taxon>
        <taxon>Pseudomonadota</taxon>
        <taxon>Gammaproteobacteria</taxon>
        <taxon>Enterobacterales</taxon>
        <taxon>Thorselliaceae</taxon>
        <taxon>Thorsellia</taxon>
    </lineage>
</organism>
<evidence type="ECO:0000313" key="3">
    <source>
        <dbReference type="EMBL" id="SET60615.1"/>
    </source>
</evidence>
<feature type="domain" description="DUF6708" evidence="2">
    <location>
        <begin position="107"/>
        <end position="305"/>
    </location>
</feature>
<dbReference type="InterPro" id="IPR046554">
    <property type="entry name" value="DUF6708"/>
</dbReference>
<dbReference type="RefSeq" id="WP_093322546.1">
    <property type="nucleotide sequence ID" value="NZ_FOHV01000046.1"/>
</dbReference>
<dbReference type="Pfam" id="PF20455">
    <property type="entry name" value="DUF6708"/>
    <property type="match status" value="1"/>
</dbReference>
<dbReference type="AlphaFoldDB" id="A0A1I0FQF5"/>
<protein>
    <recommendedName>
        <fullName evidence="2">DUF6708 domain-containing protein</fullName>
    </recommendedName>
</protein>
<feature type="transmembrane region" description="Helical" evidence="1">
    <location>
        <begin position="263"/>
        <end position="284"/>
    </location>
</feature>
<keyword evidence="4" id="KW-1185">Reference proteome</keyword>
<sequence length="365" mass="42723">MKQSLAQRSIEGPVNRPLTDFEKTNQLDNHILGKGIPLTHSNLIIRMNSTFLEMPQDGFPNHRINFGMAALFMLVPIVPISIILFDALSKLNVSFITIAIFGFLWFLAVFLGSLLFKISFFNYTHRPIRFNRKQQCVHFFRFDGSQLTVPWKDIVFTCSKKNILQPVYIAANIIDPKTGIMTERFFLPEMTVSPPFFHAQAKRHYYPDLVSIWAFIVEYMEGNNLPELTRLVYYCIPIAKKKESPYWSMLFSLSTLNPQFSRYYTNFSFLFEMLFFVISFPILLLTNLTNKFPRWNPEIESMCQIEPNDPINLSNKTNPTGWKLFRYVTSMLTLQEFSHWLEDMKWSESLSRSEQAPPNESHNEK</sequence>
<keyword evidence="1" id="KW-1133">Transmembrane helix</keyword>
<dbReference type="Proteomes" id="UP000242642">
    <property type="component" value="Unassembled WGS sequence"/>
</dbReference>
<dbReference type="OrthoDB" id="6050524at2"/>
<keyword evidence="1" id="KW-0472">Membrane</keyword>